<dbReference type="EMBL" id="FLUQ01000001">
    <property type="protein sequence ID" value="SBV96509.1"/>
    <property type="molecule type" value="Genomic_DNA"/>
</dbReference>
<reference evidence="1" key="1">
    <citation type="submission" date="2016-04" db="EMBL/GenBank/DDBJ databases">
        <authorList>
            <person name="Evans L.H."/>
            <person name="Alamgir A."/>
            <person name="Owens N."/>
            <person name="Weber N.D."/>
            <person name="Virtaneva K."/>
            <person name="Barbian K."/>
            <person name="Babar A."/>
            <person name="Rosenke K."/>
        </authorList>
    </citation>
    <scope>NUCLEOTIDE SEQUENCE</scope>
    <source>
        <strain evidence="1">86</strain>
    </source>
</reference>
<dbReference type="AlphaFoldDB" id="A0A212JAQ3"/>
<name>A0A212JAQ3_9DELT</name>
<accession>A0A212JAQ3</accession>
<gene>
    <name evidence="1" type="ORF">KL86DPRO_11056</name>
</gene>
<proteinExistence type="predicted"/>
<organism evidence="1">
    <name type="scientific">uncultured delta proteobacterium</name>
    <dbReference type="NCBI Taxonomy" id="34034"/>
    <lineage>
        <taxon>Bacteria</taxon>
        <taxon>Deltaproteobacteria</taxon>
        <taxon>environmental samples</taxon>
    </lineage>
</organism>
<evidence type="ECO:0000313" key="1">
    <source>
        <dbReference type="EMBL" id="SBV96509.1"/>
    </source>
</evidence>
<protein>
    <submittedName>
        <fullName evidence="1">Uncharacterized protein</fullName>
    </submittedName>
</protein>
<sequence>MNQLEERIADLVREKGPLTGAEIHQHIKGDSLAVWQACRTSRALETRTLGRLYLRLDAQVEGYARLSPSILREFFTYSLVGLPDDPEPLEARRREIAARIEAISREKHDLARRFIEDIRERFGNDWPEEKLCVILAGDVVYRMAHRVPRPERSTGRLVDGSDLDLVVILADDVPDSFVERLDDAIYKSKYVALVTPSVREEIDYVVKKMARVEEQLQFDTFKRMVACKILHEGVLLHGSGAMFDAIQARLREKGIARRLEDLETQAHEFRKAGQDYLLRHCPTGRMESDIRKLFYSAEESEEFE</sequence>